<dbReference type="Pfam" id="PF03136">
    <property type="entry name" value="Pup_ligase"/>
    <property type="match status" value="1"/>
</dbReference>
<comment type="catalytic activity">
    <reaction evidence="7">
        <text>ATP + [prokaryotic ubiquitin-like protein]-L-glutamate + [protein]-L-lysine = ADP + phosphate + N(6)-([prokaryotic ubiquitin-like protein]-gamma-L-glutamyl)-[protein]-L-lysine.</text>
        <dbReference type="EC" id="6.3.1.19"/>
    </reaction>
</comment>
<reference evidence="9 10" key="1">
    <citation type="submission" date="2021-05" db="EMBL/GenBank/DDBJ databases">
        <title>Kineosporia and Streptomyces sp. nov. two new marine actinobacteria isolated from Coral.</title>
        <authorList>
            <person name="Buangrab K."/>
            <person name="Sutthacheep M."/>
            <person name="Yeemin T."/>
            <person name="Harunari E."/>
            <person name="Igarashi Y."/>
            <person name="Kanchanasin P."/>
            <person name="Tanasupawat S."/>
            <person name="Phongsopitanun W."/>
        </authorList>
    </citation>
    <scope>NUCLEOTIDE SEQUENCE [LARGE SCALE GENOMIC DNA]</scope>
    <source>
        <strain evidence="9 10">J2-2</strain>
    </source>
</reference>
<evidence type="ECO:0000256" key="5">
    <source>
        <dbReference type="ARBA" id="ARBA00022840"/>
    </source>
</evidence>
<comment type="similarity">
    <text evidence="7">Belongs to the Pup ligase/Pup deamidase family. Pup-conjugating enzyme subfamily.</text>
</comment>
<feature type="active site" description="Proton acceptor" evidence="7">
    <location>
        <position position="57"/>
    </location>
</feature>
<organism evidence="9 10">
    <name type="scientific">Kineosporia corallincola</name>
    <dbReference type="NCBI Taxonomy" id="2835133"/>
    <lineage>
        <taxon>Bacteria</taxon>
        <taxon>Bacillati</taxon>
        <taxon>Actinomycetota</taxon>
        <taxon>Actinomycetes</taxon>
        <taxon>Kineosporiales</taxon>
        <taxon>Kineosporiaceae</taxon>
        <taxon>Kineosporia</taxon>
    </lineage>
</organism>
<dbReference type="EMBL" id="JAHBAY010000010">
    <property type="protein sequence ID" value="MBT0771938.1"/>
    <property type="molecule type" value="Genomic_DNA"/>
</dbReference>
<comment type="miscellaneous">
    <text evidence="7">The reaction mechanism probably proceeds via the activation of Pup by phosphorylation of its C-terminal glutamate, which is then subject to nucleophilic attack by the substrate lysine, resulting in an isopeptide bond and the release of phosphate as a good leaving group.</text>
</comment>
<feature type="binding site" evidence="7">
    <location>
        <position position="9"/>
    </location>
    <ligand>
        <name>Mg(2+)</name>
        <dbReference type="ChEBI" id="CHEBI:18420"/>
    </ligand>
</feature>
<keyword evidence="10" id="KW-1185">Reference proteome</keyword>
<evidence type="ECO:0000256" key="2">
    <source>
        <dbReference type="ARBA" id="ARBA00022723"/>
    </source>
</evidence>
<dbReference type="PANTHER" id="PTHR42307:SF3">
    <property type="entry name" value="PUP--PROTEIN LIGASE"/>
    <property type="match status" value="1"/>
</dbReference>
<feature type="binding site" evidence="7">
    <location>
        <position position="63"/>
    </location>
    <ligand>
        <name>Mg(2+)</name>
        <dbReference type="ChEBI" id="CHEBI:18420"/>
    </ligand>
</feature>
<feature type="binding site" evidence="7">
    <location>
        <position position="66"/>
    </location>
    <ligand>
        <name>ATP</name>
        <dbReference type="ChEBI" id="CHEBI:30616"/>
    </ligand>
</feature>
<keyword evidence="6 7" id="KW-0460">Magnesium</keyword>
<feature type="binding site" evidence="7">
    <location>
        <position position="420"/>
    </location>
    <ligand>
        <name>ATP</name>
        <dbReference type="ChEBI" id="CHEBI:30616"/>
    </ligand>
</feature>
<keyword evidence="3 7" id="KW-0547">Nucleotide-binding</keyword>
<dbReference type="PANTHER" id="PTHR42307">
    <property type="entry name" value="PUP DEAMIDASE/DEPUPYLASE"/>
    <property type="match status" value="1"/>
</dbReference>
<evidence type="ECO:0000313" key="9">
    <source>
        <dbReference type="EMBL" id="MBT0771938.1"/>
    </source>
</evidence>
<accession>A0ABS5TM65</accession>
<feature type="binding site" evidence="7">
    <location>
        <position position="53"/>
    </location>
    <ligand>
        <name>ATP</name>
        <dbReference type="ChEBI" id="CHEBI:30616"/>
    </ligand>
</feature>
<feature type="binding site" evidence="7">
    <location>
        <position position="55"/>
    </location>
    <ligand>
        <name>Mg(2+)</name>
        <dbReference type="ChEBI" id="CHEBI:18420"/>
    </ligand>
</feature>
<gene>
    <name evidence="7 9" type="primary">pafA</name>
    <name evidence="9" type="ORF">KIH74_23555</name>
</gene>
<evidence type="ECO:0000256" key="8">
    <source>
        <dbReference type="NCBIfam" id="TIGR03686"/>
    </source>
</evidence>
<evidence type="ECO:0000256" key="1">
    <source>
        <dbReference type="ARBA" id="ARBA00022598"/>
    </source>
</evidence>
<evidence type="ECO:0000256" key="3">
    <source>
        <dbReference type="ARBA" id="ARBA00022741"/>
    </source>
</evidence>
<comment type="function">
    <text evidence="7">Catalyzes the covalent attachment of the prokaryotic ubiquitin-like protein modifier Pup to the proteasomal substrate proteins, thereby targeting them for proteasomal degradation. This tagging system is termed pupylation. The ligation reaction involves the side-chain carboxylate of the C-terminal glutamate of Pup and the side-chain amino group of a substrate lysine.</text>
</comment>
<evidence type="ECO:0000256" key="7">
    <source>
        <dbReference type="HAMAP-Rule" id="MF_02111"/>
    </source>
</evidence>
<name>A0ABS5TM65_9ACTN</name>
<comment type="pathway">
    <text evidence="7">Protein degradation; proteasomal Pup-dependent pathway.</text>
</comment>
<evidence type="ECO:0000256" key="4">
    <source>
        <dbReference type="ARBA" id="ARBA00022786"/>
    </source>
</evidence>
<dbReference type="GO" id="GO:0016874">
    <property type="term" value="F:ligase activity"/>
    <property type="evidence" value="ECO:0007669"/>
    <property type="project" value="UniProtKB-KW"/>
</dbReference>
<dbReference type="HAMAP" id="MF_02111">
    <property type="entry name" value="Pup_ligase"/>
    <property type="match status" value="1"/>
</dbReference>
<evidence type="ECO:0000313" key="10">
    <source>
        <dbReference type="Proteomes" id="UP001197247"/>
    </source>
</evidence>
<comment type="pathway">
    <text evidence="7">Protein modification; protein pupylation.</text>
</comment>
<keyword evidence="5 7" id="KW-0067">ATP-binding</keyword>
<dbReference type="Proteomes" id="UP001197247">
    <property type="component" value="Unassembled WGS sequence"/>
</dbReference>
<keyword evidence="4 7" id="KW-0833">Ubl conjugation pathway</keyword>
<evidence type="ECO:0000256" key="6">
    <source>
        <dbReference type="ARBA" id="ARBA00022842"/>
    </source>
</evidence>
<keyword evidence="2 7" id="KW-0479">Metal-binding</keyword>
<keyword evidence="1 7" id="KW-0436">Ligase</keyword>
<dbReference type="EC" id="6.3.1.19" evidence="7 8"/>
<dbReference type="PIRSF" id="PIRSF018077">
    <property type="entry name" value="UCP018077"/>
    <property type="match status" value="1"/>
</dbReference>
<dbReference type="RefSeq" id="WP_214158300.1">
    <property type="nucleotide sequence ID" value="NZ_JAHBAY010000010.1"/>
</dbReference>
<proteinExistence type="inferred from homology"/>
<dbReference type="InterPro" id="IPR004347">
    <property type="entry name" value="Pup_ligase/deamidase"/>
</dbReference>
<dbReference type="NCBIfam" id="TIGR03686">
    <property type="entry name" value="pupylate_PafA"/>
    <property type="match status" value="1"/>
</dbReference>
<protein>
    <recommendedName>
        <fullName evidence="7 8">Pup--protein ligase</fullName>
        <ecNumber evidence="7 8">6.3.1.19</ecNumber>
    </recommendedName>
    <alternativeName>
        <fullName evidence="7">Proteasome accessory factor A</fullName>
    </alternativeName>
    <alternativeName>
        <fullName evidence="7">Pup-conjugating enzyme</fullName>
    </alternativeName>
</protein>
<comment type="caution">
    <text evidence="9">The sequence shown here is derived from an EMBL/GenBank/DDBJ whole genome shotgun (WGS) entry which is preliminary data.</text>
</comment>
<dbReference type="InterPro" id="IPR022279">
    <property type="entry name" value="Pup_ligase"/>
</dbReference>
<sequence>MDRRIFGLETEYGVTCAFEGQRKLSPDEVARYLFRKVVSWGRSSNVFLRNGARLYLDVGSHPEYATPECDDVRHLVVHDRAGERILEGLLVDAERRLHEEGIAGDVFLFKNNTDSAGNSYGCHENYLVSRHGEFGRMSDILIPFLVTRQILVGAGKVLQTPRGAVYCLSQRADHIWEGVSSATTRSRPIINTRDEPHSDAERYRRLHVIVGDSNMSETTTMLKVGATDLVLRMIEAGVVLRDHTLENPIRAIREISHDLTGRRKVRLANGREATALEIQEEYLARAKDFVESRGLQTDNVKRVLDLWERGLRAVGTGDLSLVDRELDWVIKYRLIERYRAKHGLPLSSPRIARIDLAYHDIHRDRGLHYLLMKKGLVERVGADIEVFEATAVPPQTTRAKLRGDFVRRAQERRRDFTVDWVHLKLNDQAQRTVLCKDPFRSVDERVERLIQSM</sequence>